<keyword evidence="2" id="KW-0804">Transcription</keyword>
<feature type="region of interest" description="Disordered" evidence="3">
    <location>
        <begin position="208"/>
        <end position="237"/>
    </location>
</feature>
<dbReference type="EMBL" id="FODD01000005">
    <property type="protein sequence ID" value="SEN43159.1"/>
    <property type="molecule type" value="Genomic_DNA"/>
</dbReference>
<evidence type="ECO:0000256" key="4">
    <source>
        <dbReference type="SAM" id="Phobius"/>
    </source>
</evidence>
<dbReference type="Gene3D" id="1.10.10.1320">
    <property type="entry name" value="Anti-sigma factor, zinc-finger domain"/>
    <property type="match status" value="1"/>
</dbReference>
<keyword evidence="4" id="KW-0812">Transmembrane</keyword>
<evidence type="ECO:0000256" key="1">
    <source>
        <dbReference type="ARBA" id="ARBA00023015"/>
    </source>
</evidence>
<reference evidence="5 6" key="1">
    <citation type="submission" date="2016-10" db="EMBL/GenBank/DDBJ databases">
        <authorList>
            <person name="de Groot N.N."/>
        </authorList>
    </citation>
    <scope>NUCLEOTIDE SEQUENCE [LARGE SCALE GENOMIC DNA]</scope>
    <source>
        <strain evidence="5 6">CGMCC 4.2026</strain>
    </source>
</reference>
<accession>A0A1H8GH80</accession>
<evidence type="ECO:0000313" key="6">
    <source>
        <dbReference type="Proteomes" id="UP000181951"/>
    </source>
</evidence>
<sequence>MTTGMDPHPEVSEISDFSEGLVGTDRGRAIRAHLDTCELCRDVLRSLEEIRGLLGTLPGPQRMPADIAGRIDAALAAEALLDATLPHVPRETSAEPSAAPERGMSVPRETGKDVPRETSTSPGGHPGGTTGPGRGGRPGERSPSRRRRGLLAVAGAVGAALLGGVIYTAASGTGSAGSSLDSARQTSAAGSTTAAVGSQVRELLAGPHHSTTKQSPGGNTPMLQPNSTGSVTQPDGATVPVPSCVLKATHRSQPPLAAERELFQGTPSYLVVLPHPNDASRVDAFVLNASCTVSSPGAVLFQGTYPR</sequence>
<feature type="transmembrane region" description="Helical" evidence="4">
    <location>
        <begin position="150"/>
        <end position="170"/>
    </location>
</feature>
<dbReference type="Proteomes" id="UP000181951">
    <property type="component" value="Unassembled WGS sequence"/>
</dbReference>
<evidence type="ECO:0000313" key="5">
    <source>
        <dbReference type="EMBL" id="SEN43159.1"/>
    </source>
</evidence>
<evidence type="ECO:0008006" key="7">
    <source>
        <dbReference type="Google" id="ProtNLM"/>
    </source>
</evidence>
<dbReference type="InterPro" id="IPR041916">
    <property type="entry name" value="Anti_sigma_zinc_sf"/>
</dbReference>
<feature type="compositionally biased region" description="Polar residues" evidence="3">
    <location>
        <begin position="212"/>
        <end position="235"/>
    </location>
</feature>
<dbReference type="RefSeq" id="WP_069464748.1">
    <property type="nucleotide sequence ID" value="NZ_FODD01000005.1"/>
</dbReference>
<gene>
    <name evidence="5" type="ORF">SAMN05216267_100587</name>
</gene>
<organism evidence="5 6">
    <name type="scientific">Actinacidiphila rubida</name>
    <dbReference type="NCBI Taxonomy" id="310780"/>
    <lineage>
        <taxon>Bacteria</taxon>
        <taxon>Bacillati</taxon>
        <taxon>Actinomycetota</taxon>
        <taxon>Actinomycetes</taxon>
        <taxon>Kitasatosporales</taxon>
        <taxon>Streptomycetaceae</taxon>
        <taxon>Actinacidiphila</taxon>
    </lineage>
</organism>
<protein>
    <recommendedName>
        <fullName evidence="7">Zinc-finger domain-containing protein</fullName>
    </recommendedName>
</protein>
<dbReference type="AlphaFoldDB" id="A0A1H8GH80"/>
<keyword evidence="4" id="KW-1133">Transmembrane helix</keyword>
<name>A0A1H8GH80_9ACTN</name>
<dbReference type="OrthoDB" id="4350643at2"/>
<evidence type="ECO:0000256" key="3">
    <source>
        <dbReference type="SAM" id="MobiDB-lite"/>
    </source>
</evidence>
<feature type="region of interest" description="Disordered" evidence="3">
    <location>
        <begin position="87"/>
        <end position="145"/>
    </location>
</feature>
<dbReference type="STRING" id="310780.SAMN05216267_100587"/>
<keyword evidence="4" id="KW-0472">Membrane</keyword>
<feature type="compositionally biased region" description="Gly residues" evidence="3">
    <location>
        <begin position="124"/>
        <end position="136"/>
    </location>
</feature>
<keyword evidence="6" id="KW-1185">Reference proteome</keyword>
<evidence type="ECO:0000256" key="2">
    <source>
        <dbReference type="ARBA" id="ARBA00023163"/>
    </source>
</evidence>
<keyword evidence="1" id="KW-0805">Transcription regulation</keyword>
<proteinExistence type="predicted"/>